<protein>
    <submittedName>
        <fullName evidence="2">Uncharacterized protein</fullName>
    </submittedName>
</protein>
<organism evidence="2 3">
    <name type="scientific">Daphnia magna</name>
    <dbReference type="NCBI Taxonomy" id="35525"/>
    <lineage>
        <taxon>Eukaryota</taxon>
        <taxon>Metazoa</taxon>
        <taxon>Ecdysozoa</taxon>
        <taxon>Arthropoda</taxon>
        <taxon>Crustacea</taxon>
        <taxon>Branchiopoda</taxon>
        <taxon>Diplostraca</taxon>
        <taxon>Cladocera</taxon>
        <taxon>Anomopoda</taxon>
        <taxon>Daphniidae</taxon>
        <taxon>Daphnia</taxon>
    </lineage>
</organism>
<name>A0A164SP73_9CRUS</name>
<reference evidence="2 3" key="1">
    <citation type="submission" date="2016-03" db="EMBL/GenBank/DDBJ databases">
        <title>EvidentialGene: Evidence-directed Construction of Genes on Genomes.</title>
        <authorList>
            <person name="Gilbert D.G."/>
            <person name="Choi J.-H."/>
            <person name="Mockaitis K."/>
            <person name="Colbourne J."/>
            <person name="Pfrender M."/>
        </authorList>
    </citation>
    <scope>NUCLEOTIDE SEQUENCE [LARGE SCALE GENOMIC DNA]</scope>
    <source>
        <strain evidence="2 3">Xinb3</strain>
        <tissue evidence="2">Complete organism</tissue>
    </source>
</reference>
<dbReference type="AlphaFoldDB" id="A0A164SP73"/>
<feature type="transmembrane region" description="Helical" evidence="1">
    <location>
        <begin position="18"/>
        <end position="37"/>
    </location>
</feature>
<evidence type="ECO:0000256" key="1">
    <source>
        <dbReference type="SAM" id="Phobius"/>
    </source>
</evidence>
<proteinExistence type="predicted"/>
<keyword evidence="1" id="KW-0812">Transmembrane</keyword>
<dbReference type="EMBL" id="LRGB01001969">
    <property type="protein sequence ID" value="KZS09812.1"/>
    <property type="molecule type" value="Genomic_DNA"/>
</dbReference>
<dbReference type="Proteomes" id="UP000076858">
    <property type="component" value="Unassembled WGS sequence"/>
</dbReference>
<sequence>MCKCIQYKLPAEQKTKHLVYTGSTHLVIIQLVMMYYYTSTSFEKVLFCEPKLCATQGGLLLCIVQEVTVKEEALIFIGYIVENNRVPCLGSKLITYTTLPNKECPNSLIS</sequence>
<evidence type="ECO:0000313" key="3">
    <source>
        <dbReference type="Proteomes" id="UP000076858"/>
    </source>
</evidence>
<gene>
    <name evidence="2" type="ORF">APZ42_025880</name>
</gene>
<evidence type="ECO:0000313" key="2">
    <source>
        <dbReference type="EMBL" id="KZS09812.1"/>
    </source>
</evidence>
<keyword evidence="3" id="KW-1185">Reference proteome</keyword>
<comment type="caution">
    <text evidence="2">The sequence shown here is derived from an EMBL/GenBank/DDBJ whole genome shotgun (WGS) entry which is preliminary data.</text>
</comment>
<keyword evidence="1" id="KW-1133">Transmembrane helix</keyword>
<accession>A0A164SP73</accession>
<keyword evidence="1" id="KW-0472">Membrane</keyword>